<reference evidence="1 2" key="1">
    <citation type="submission" date="2015-09" db="EMBL/GenBank/DDBJ databases">
        <title>Complete genome sequence of Defluviimonas alba cai42t isolated from an oilfield in Xinjiang.</title>
        <authorList>
            <person name="Geng S."/>
            <person name="Pan X."/>
            <person name="Wu X."/>
        </authorList>
    </citation>
    <scope>NUCLEOTIDE SEQUENCE [LARGE SCALE GENOMIC DNA]</scope>
    <source>
        <strain evidence="2">cai42</strain>
    </source>
</reference>
<dbReference type="EMBL" id="CP012661">
    <property type="protein sequence ID" value="AMY70562.1"/>
    <property type="molecule type" value="Genomic_DNA"/>
</dbReference>
<dbReference type="Proteomes" id="UP000076128">
    <property type="component" value="Chromosome"/>
</dbReference>
<evidence type="ECO:0000313" key="2">
    <source>
        <dbReference type="Proteomes" id="UP000076128"/>
    </source>
</evidence>
<protein>
    <submittedName>
        <fullName evidence="1">Uncharacterized protein</fullName>
    </submittedName>
</protein>
<dbReference type="KEGG" id="daa:AKL17_3330"/>
<gene>
    <name evidence="1" type="ORF">AKL17_3330</name>
</gene>
<proteinExistence type="predicted"/>
<name>A0A159Z5L6_9RHOB</name>
<accession>A0A159Z5L6</accession>
<evidence type="ECO:0000313" key="1">
    <source>
        <dbReference type="EMBL" id="AMY70562.1"/>
    </source>
</evidence>
<keyword evidence="2" id="KW-1185">Reference proteome</keyword>
<sequence length="81" mass="8961">MGTISAKSIQLWNVAANAPDPHIVFVEIKCGIKIGQGIRAENQIVLYDNYSIMHLTHMSNPEDSEVFSPIFTGLLWMTISG</sequence>
<dbReference type="AlphaFoldDB" id="A0A159Z5L6"/>
<organism evidence="1 2">
    <name type="scientific">Frigidibacter mobilis</name>
    <dbReference type="NCBI Taxonomy" id="1335048"/>
    <lineage>
        <taxon>Bacteria</taxon>
        <taxon>Pseudomonadati</taxon>
        <taxon>Pseudomonadota</taxon>
        <taxon>Alphaproteobacteria</taxon>
        <taxon>Rhodobacterales</taxon>
        <taxon>Paracoccaceae</taxon>
        <taxon>Frigidibacter</taxon>
    </lineage>
</organism>